<gene>
    <name evidence="1" type="ORF">C7B65_09850</name>
</gene>
<reference evidence="1 2" key="2">
    <citation type="submission" date="2018-03" db="EMBL/GenBank/DDBJ databases">
        <title>The ancient ancestry and fast evolution of plastids.</title>
        <authorList>
            <person name="Moore K.R."/>
            <person name="Magnabosco C."/>
            <person name="Momper L."/>
            <person name="Gold D.A."/>
            <person name="Bosak T."/>
            <person name="Fournier G.P."/>
        </authorList>
    </citation>
    <scope>NUCLEOTIDE SEQUENCE [LARGE SCALE GENOMIC DNA]</scope>
    <source>
        <strain evidence="1 2">ULC007</strain>
    </source>
</reference>
<evidence type="ECO:0000313" key="2">
    <source>
        <dbReference type="Proteomes" id="UP000238634"/>
    </source>
</evidence>
<dbReference type="SUPFAM" id="SSF53448">
    <property type="entry name" value="Nucleotide-diphospho-sugar transferases"/>
    <property type="match status" value="1"/>
</dbReference>
<comment type="caution">
    <text evidence="1">The sequence shown here is derived from an EMBL/GenBank/DDBJ whole genome shotgun (WGS) entry which is preliminary data.</text>
</comment>
<dbReference type="GO" id="GO:0016740">
    <property type="term" value="F:transferase activity"/>
    <property type="evidence" value="ECO:0007669"/>
    <property type="project" value="UniProtKB-KW"/>
</dbReference>
<keyword evidence="1" id="KW-0808">Transferase</keyword>
<keyword evidence="2" id="KW-1185">Reference proteome</keyword>
<evidence type="ECO:0000313" key="1">
    <source>
        <dbReference type="EMBL" id="PSB19957.1"/>
    </source>
</evidence>
<dbReference type="EMBL" id="PVWG01000008">
    <property type="protein sequence ID" value="PSB19957.1"/>
    <property type="molecule type" value="Genomic_DNA"/>
</dbReference>
<dbReference type="OrthoDB" id="480149at2"/>
<sequence length="328" mass="38429">MKNGIYILANDVVYDQLVALLNSIEVNAGDLFPVCILPYDDRLDKIRQEIQTRENVFLFEDQACIDRWETFVREVWETHPIIKDTWRKNGVLEVYRMGMHRRFCAFEGMFENFIYLDADILVLNSLEPIFNQLSQSDCVVYDFQYKDPTHVYNVGSEKLLETFTRDRISSEIFCAGLYGSKRGIFSQEDLDRLLKNLSHGEVELLYSKAPDQTIVNYMMMRSNRSIYNFALELPADQSTGCCVTSLHFKERDHLLYDQGNRLTYLHYIGLASSLFSQLCAGKTIDFPYQDIFLHYRYLHEPENRPALTNRFINRILQKLQLARQGISL</sequence>
<proteinExistence type="predicted"/>
<organism evidence="1 2">
    <name type="scientific">Phormidesmis priestleyi ULC007</name>
    <dbReference type="NCBI Taxonomy" id="1920490"/>
    <lineage>
        <taxon>Bacteria</taxon>
        <taxon>Bacillati</taxon>
        <taxon>Cyanobacteriota</taxon>
        <taxon>Cyanophyceae</taxon>
        <taxon>Leptolyngbyales</taxon>
        <taxon>Leptolyngbyaceae</taxon>
        <taxon>Phormidesmis</taxon>
    </lineage>
</organism>
<dbReference type="AlphaFoldDB" id="A0A2T1DHL1"/>
<name>A0A2T1DHL1_9CYAN</name>
<accession>A0A2T1DHL1</accession>
<reference evidence="1 2" key="1">
    <citation type="submission" date="2018-02" db="EMBL/GenBank/DDBJ databases">
        <authorList>
            <person name="Cohen D.B."/>
            <person name="Kent A.D."/>
        </authorList>
    </citation>
    <scope>NUCLEOTIDE SEQUENCE [LARGE SCALE GENOMIC DNA]</scope>
    <source>
        <strain evidence="1 2">ULC007</strain>
    </source>
</reference>
<dbReference type="NCBIfam" id="NF045582">
    <property type="entry name" value="Npun_R2823_gen"/>
    <property type="match status" value="1"/>
</dbReference>
<dbReference type="InterPro" id="IPR054619">
    <property type="entry name" value="Npun_R2821-like"/>
</dbReference>
<dbReference type="InterPro" id="IPR029044">
    <property type="entry name" value="Nucleotide-diphossugar_trans"/>
</dbReference>
<protein>
    <submittedName>
        <fullName evidence="1">Sugar transferase</fullName>
    </submittedName>
</protein>
<dbReference type="Proteomes" id="UP000238634">
    <property type="component" value="Unassembled WGS sequence"/>
</dbReference>
<dbReference type="Gene3D" id="3.90.550.10">
    <property type="entry name" value="Spore Coat Polysaccharide Biosynthesis Protein SpsA, Chain A"/>
    <property type="match status" value="1"/>
</dbReference>
<dbReference type="RefSeq" id="WP_073071160.1">
    <property type="nucleotide sequence ID" value="NZ_MPPI01000010.1"/>
</dbReference>
<dbReference type="STRING" id="1920490.GCA_001895925_04013"/>